<dbReference type="PANTHER" id="PTHR43300">
    <property type="entry name" value="ACETYLTRANSFERASE"/>
    <property type="match status" value="1"/>
</dbReference>
<reference evidence="7" key="1">
    <citation type="submission" date="2023-05" db="EMBL/GenBank/DDBJ databases">
        <authorList>
            <person name="Zhang X."/>
        </authorList>
    </citation>
    <scope>NUCLEOTIDE SEQUENCE</scope>
    <source>
        <strain evidence="7">YF14B1</strain>
    </source>
</reference>
<dbReference type="Pfam" id="PF17836">
    <property type="entry name" value="PglD_N"/>
    <property type="match status" value="1"/>
</dbReference>
<comment type="caution">
    <text evidence="7">The sequence shown here is derived from an EMBL/GenBank/DDBJ whole genome shotgun (WGS) entry which is preliminary data.</text>
</comment>
<dbReference type="InterPro" id="IPR011004">
    <property type="entry name" value="Trimer_LpxA-like_sf"/>
</dbReference>
<keyword evidence="2" id="KW-0808">Transferase</keyword>
<dbReference type="AlphaFoldDB" id="A0AAE3QS18"/>
<dbReference type="NCBIfam" id="TIGR03570">
    <property type="entry name" value="NeuD_NnaD"/>
    <property type="match status" value="1"/>
</dbReference>
<dbReference type="InterPro" id="IPR020019">
    <property type="entry name" value="AcTrfase_PglD-like"/>
</dbReference>
<comment type="similarity">
    <text evidence="1">Belongs to the transferase hexapeptide repeat family.</text>
</comment>
<proteinExistence type="inferred from homology"/>
<evidence type="ECO:0000256" key="4">
    <source>
        <dbReference type="ARBA" id="ARBA00023315"/>
    </source>
</evidence>
<dbReference type="Pfam" id="PF00132">
    <property type="entry name" value="Hexapep"/>
    <property type="match status" value="1"/>
</dbReference>
<dbReference type="PANTHER" id="PTHR43300:SF7">
    <property type="entry name" value="UDP-N-ACETYLBACILLOSAMINE N-ACETYLTRANSFERASE"/>
    <property type="match status" value="1"/>
</dbReference>
<gene>
    <name evidence="7" type="ORF">QNI16_28145</name>
</gene>
<evidence type="ECO:0000256" key="2">
    <source>
        <dbReference type="ARBA" id="ARBA00022679"/>
    </source>
</evidence>
<evidence type="ECO:0000259" key="6">
    <source>
        <dbReference type="Pfam" id="PF17836"/>
    </source>
</evidence>
<dbReference type="CDD" id="cd03360">
    <property type="entry name" value="LbH_AT_putative"/>
    <property type="match status" value="1"/>
</dbReference>
<keyword evidence="4" id="KW-0012">Acyltransferase</keyword>
<dbReference type="InterPro" id="IPR018357">
    <property type="entry name" value="Hexapep_transf_CS"/>
</dbReference>
<name>A0AAE3QS18_9BACT</name>
<feature type="binding site" evidence="5">
    <location>
        <begin position="33"/>
        <end position="34"/>
    </location>
    <ligand>
        <name>substrate</name>
    </ligand>
</feature>
<evidence type="ECO:0000256" key="5">
    <source>
        <dbReference type="PIRSR" id="PIRSR620019-2"/>
    </source>
</evidence>
<organism evidence="7 8">
    <name type="scientific">Xanthocytophaga flava</name>
    <dbReference type="NCBI Taxonomy" id="3048013"/>
    <lineage>
        <taxon>Bacteria</taxon>
        <taxon>Pseudomonadati</taxon>
        <taxon>Bacteroidota</taxon>
        <taxon>Cytophagia</taxon>
        <taxon>Cytophagales</taxon>
        <taxon>Rhodocytophagaceae</taxon>
        <taxon>Xanthocytophaga</taxon>
    </lineage>
</organism>
<evidence type="ECO:0000256" key="3">
    <source>
        <dbReference type="ARBA" id="ARBA00022737"/>
    </source>
</evidence>
<dbReference type="SUPFAM" id="SSF51161">
    <property type="entry name" value="Trimeric LpxA-like enzymes"/>
    <property type="match status" value="1"/>
</dbReference>
<dbReference type="RefSeq" id="WP_313985645.1">
    <property type="nucleotide sequence ID" value="NZ_JASJOS010000014.1"/>
</dbReference>
<dbReference type="InterPro" id="IPR050179">
    <property type="entry name" value="Trans_hexapeptide_repeat"/>
</dbReference>
<protein>
    <submittedName>
        <fullName evidence="7">Acetyltransferase</fullName>
    </submittedName>
</protein>
<dbReference type="InterPro" id="IPR001451">
    <property type="entry name" value="Hexapep"/>
</dbReference>
<evidence type="ECO:0000313" key="7">
    <source>
        <dbReference type="EMBL" id="MDJ1484402.1"/>
    </source>
</evidence>
<dbReference type="EMBL" id="JASJOS010000014">
    <property type="protein sequence ID" value="MDJ1484402.1"/>
    <property type="molecule type" value="Genomic_DNA"/>
</dbReference>
<keyword evidence="3" id="KW-0677">Repeat</keyword>
<sequence>MENPVIIFGAKGLGRVALDIFQSNEVVVYGFLDDDKQLHNTEIMDISVLGDTDDDGFLKLIGKKCEAFIATDDNKLRKHLVEVLLEKRKTMPVNAIHKQAYIAPSASISHGNLISAGVIINSAASVGSHCILHANTVVDYETTLGDLVQVGTGSIIGSGVTIESGAFIGSGVTIVSGITIGKNARIGAGSVVIENVKAGATVFGNPAKVIER</sequence>
<dbReference type="Gene3D" id="2.160.10.10">
    <property type="entry name" value="Hexapeptide repeat proteins"/>
    <property type="match status" value="2"/>
</dbReference>
<dbReference type="GO" id="GO:0016746">
    <property type="term" value="F:acyltransferase activity"/>
    <property type="evidence" value="ECO:0007669"/>
    <property type="project" value="UniProtKB-KW"/>
</dbReference>
<dbReference type="PROSITE" id="PS00101">
    <property type="entry name" value="HEXAPEP_TRANSFERASES"/>
    <property type="match status" value="1"/>
</dbReference>
<dbReference type="InterPro" id="IPR041561">
    <property type="entry name" value="PglD_N"/>
</dbReference>
<evidence type="ECO:0000256" key="1">
    <source>
        <dbReference type="ARBA" id="ARBA00007274"/>
    </source>
</evidence>
<dbReference type="Proteomes" id="UP001241110">
    <property type="component" value="Unassembled WGS sequence"/>
</dbReference>
<dbReference type="Gene3D" id="3.40.50.20">
    <property type="match status" value="1"/>
</dbReference>
<feature type="domain" description="PglD N-terminal" evidence="6">
    <location>
        <begin position="5"/>
        <end position="83"/>
    </location>
</feature>
<accession>A0AAE3QS18</accession>
<evidence type="ECO:0000313" key="8">
    <source>
        <dbReference type="Proteomes" id="UP001241110"/>
    </source>
</evidence>